<keyword evidence="1" id="KW-0732">Signal</keyword>
<name>A0A4Q1JHK8_9BACT</name>
<evidence type="ECO:0000256" key="1">
    <source>
        <dbReference type="SAM" id="SignalP"/>
    </source>
</evidence>
<feature type="signal peptide" evidence="1">
    <location>
        <begin position="1"/>
        <end position="25"/>
    </location>
</feature>
<evidence type="ECO:0000313" key="3">
    <source>
        <dbReference type="Proteomes" id="UP000289703"/>
    </source>
</evidence>
<proteinExistence type="predicted"/>
<sequence>MKVKKTAKKLLLITVTIFSTLNLFSQTDKGQIILSIDGNYKKSTTENGVTKNQNVTQGKYLDAGVSIGYFITNRFIAGFGLDYNWEKEDRANNLMINRYYQTERTSIKSKVLLPNVFVGYYYPIANRLYVNTNMKFSYGKVKSEYDTFWAGNVYYPSNTVIELTDDYSSPYAMNQVGNSKLDFFSADIFPELTYFISTRFSFSLGLGGVSYSLLDWKTDNSNWTINFNPSCWKFGVKIRI</sequence>
<dbReference type="AlphaFoldDB" id="A0A4Q1JHK8"/>
<dbReference type="OrthoDB" id="1121513at2"/>
<feature type="chain" id="PRO_5020853714" description="Outer membrane protein beta-barrel domain-containing protein" evidence="1">
    <location>
        <begin position="26"/>
        <end position="240"/>
    </location>
</feature>
<accession>A0A4Q1JHK8</accession>
<comment type="caution">
    <text evidence="2">The sequence shown here is derived from an EMBL/GenBank/DDBJ whole genome shotgun (WGS) entry which is preliminary data.</text>
</comment>
<evidence type="ECO:0008006" key="4">
    <source>
        <dbReference type="Google" id="ProtNLM"/>
    </source>
</evidence>
<gene>
    <name evidence="2" type="ORF">EO244_16570</name>
</gene>
<dbReference type="RefSeq" id="WP_129255802.1">
    <property type="nucleotide sequence ID" value="NZ_SAXA01000026.1"/>
</dbReference>
<keyword evidence="3" id="KW-1185">Reference proteome</keyword>
<dbReference type="Proteomes" id="UP000289703">
    <property type="component" value="Unassembled WGS sequence"/>
</dbReference>
<dbReference type="EMBL" id="SAXA01000026">
    <property type="protein sequence ID" value="RXQ87292.1"/>
    <property type="molecule type" value="Genomic_DNA"/>
</dbReference>
<evidence type="ECO:0000313" key="2">
    <source>
        <dbReference type="EMBL" id="RXQ87292.1"/>
    </source>
</evidence>
<reference evidence="2 3" key="1">
    <citation type="submission" date="2019-01" db="EMBL/GenBank/DDBJ databases">
        <title>Ancylomarina salipaludis sp. nov., isolated from a salt marsh.</title>
        <authorList>
            <person name="Yoon J.-H."/>
        </authorList>
    </citation>
    <scope>NUCLEOTIDE SEQUENCE [LARGE SCALE GENOMIC DNA]</scope>
    <source>
        <strain evidence="2 3">SHSM-M15</strain>
    </source>
</reference>
<protein>
    <recommendedName>
        <fullName evidence="4">Outer membrane protein beta-barrel domain-containing protein</fullName>
    </recommendedName>
</protein>
<organism evidence="2 3">
    <name type="scientific">Ancylomarina salipaludis</name>
    <dbReference type="NCBI Taxonomy" id="2501299"/>
    <lineage>
        <taxon>Bacteria</taxon>
        <taxon>Pseudomonadati</taxon>
        <taxon>Bacteroidota</taxon>
        <taxon>Bacteroidia</taxon>
        <taxon>Marinilabiliales</taxon>
        <taxon>Marinifilaceae</taxon>
        <taxon>Ancylomarina</taxon>
    </lineage>
</organism>